<dbReference type="SUPFAM" id="SSF55120">
    <property type="entry name" value="Pseudouridine synthase"/>
    <property type="match status" value="1"/>
</dbReference>
<feature type="active site" description="Nucleophile" evidence="5">
    <location>
        <position position="42"/>
    </location>
</feature>
<dbReference type="GO" id="GO:0003723">
    <property type="term" value="F:RNA binding"/>
    <property type="evidence" value="ECO:0007669"/>
    <property type="project" value="InterPro"/>
</dbReference>
<evidence type="ECO:0000259" key="6">
    <source>
        <dbReference type="Pfam" id="PF01509"/>
    </source>
</evidence>
<evidence type="ECO:0000256" key="5">
    <source>
        <dbReference type="HAMAP-Rule" id="MF_01080"/>
    </source>
</evidence>
<dbReference type="CDD" id="cd02573">
    <property type="entry name" value="PseudoU_synth_EcTruB"/>
    <property type="match status" value="1"/>
</dbReference>
<comment type="function">
    <text evidence="5">Responsible for synthesis of pseudouridine from uracil-55 in the psi GC loop of transfer RNAs.</text>
</comment>
<gene>
    <name evidence="5" type="primary">truB</name>
    <name evidence="7" type="ORF">HNR50_000448</name>
</gene>
<dbReference type="PANTHER" id="PTHR13767">
    <property type="entry name" value="TRNA-PSEUDOURIDINE SYNTHASE"/>
    <property type="match status" value="1"/>
</dbReference>
<dbReference type="Pfam" id="PF01509">
    <property type="entry name" value="TruB_N"/>
    <property type="match status" value="1"/>
</dbReference>
<dbReference type="InterPro" id="IPR002501">
    <property type="entry name" value="PsdUridine_synth_N"/>
</dbReference>
<keyword evidence="3 5" id="KW-0819">tRNA processing</keyword>
<keyword evidence="8" id="KW-1185">Reference proteome</keyword>
<dbReference type="GO" id="GO:1990481">
    <property type="term" value="P:mRNA pseudouridine synthesis"/>
    <property type="evidence" value="ECO:0007669"/>
    <property type="project" value="TreeGrafter"/>
</dbReference>
<proteinExistence type="inferred from homology"/>
<comment type="catalytic activity">
    <reaction evidence="1 5">
        <text>uridine(55) in tRNA = pseudouridine(55) in tRNA</text>
        <dbReference type="Rhea" id="RHEA:42532"/>
        <dbReference type="Rhea" id="RHEA-COMP:10101"/>
        <dbReference type="Rhea" id="RHEA-COMP:10102"/>
        <dbReference type="ChEBI" id="CHEBI:65314"/>
        <dbReference type="ChEBI" id="CHEBI:65315"/>
        <dbReference type="EC" id="5.4.99.25"/>
    </reaction>
</comment>
<evidence type="ECO:0000256" key="3">
    <source>
        <dbReference type="ARBA" id="ARBA00022694"/>
    </source>
</evidence>
<dbReference type="EMBL" id="JACHGJ010000001">
    <property type="protein sequence ID" value="MBB6478815.1"/>
    <property type="molecule type" value="Genomic_DNA"/>
</dbReference>
<evidence type="ECO:0000313" key="7">
    <source>
        <dbReference type="EMBL" id="MBB6478815.1"/>
    </source>
</evidence>
<dbReference type="Proteomes" id="UP000587760">
    <property type="component" value="Unassembled WGS sequence"/>
</dbReference>
<dbReference type="RefSeq" id="WP_184743094.1">
    <property type="nucleotide sequence ID" value="NZ_JACHGJ010000001.1"/>
</dbReference>
<dbReference type="InterPro" id="IPR020103">
    <property type="entry name" value="PsdUridine_synth_cat_dom_sf"/>
</dbReference>
<sequence length="291" mass="32374">MKNSIGGMILLDKPSGITSFNALNSIKRKLDTRKVGHTGTLDKFASGLIVALSGKMTKLVPEFTGLDKEYEALIRFGAETETLDPEGDVIYEAEVPEINEITKAIQQFSGKIKQTPPAYSAVHINGKRAYERVRSGEEVIMPERDVEIYRLNILSWESPFLRISVHCSKGTYIRSLARDLGIAAGSRAYLTELKRISVGPFRLDSATEADAFDEKENLISPNEIFDYMPDIGKLTVSDDLVPLIRSGKEIVFQLLKTETEKTGEYALFDSNMNMLAMLISDGGKVSYRFVC</sequence>
<dbReference type="HAMAP" id="MF_01080">
    <property type="entry name" value="TruB_bact"/>
    <property type="match status" value="1"/>
</dbReference>
<dbReference type="GO" id="GO:0160148">
    <property type="term" value="F:tRNA pseudouridine(55) synthase activity"/>
    <property type="evidence" value="ECO:0007669"/>
    <property type="project" value="UniProtKB-EC"/>
</dbReference>
<comment type="caution">
    <text evidence="7">The sequence shown here is derived from an EMBL/GenBank/DDBJ whole genome shotgun (WGS) entry which is preliminary data.</text>
</comment>
<evidence type="ECO:0000256" key="1">
    <source>
        <dbReference type="ARBA" id="ARBA00000385"/>
    </source>
</evidence>
<organism evidence="7 8">
    <name type="scientific">Spirochaeta isovalerica</name>
    <dbReference type="NCBI Taxonomy" id="150"/>
    <lineage>
        <taxon>Bacteria</taxon>
        <taxon>Pseudomonadati</taxon>
        <taxon>Spirochaetota</taxon>
        <taxon>Spirochaetia</taxon>
        <taxon>Spirochaetales</taxon>
        <taxon>Spirochaetaceae</taxon>
        <taxon>Spirochaeta</taxon>
    </lineage>
</organism>
<dbReference type="GO" id="GO:0031119">
    <property type="term" value="P:tRNA pseudouridine synthesis"/>
    <property type="evidence" value="ECO:0007669"/>
    <property type="project" value="UniProtKB-UniRule"/>
</dbReference>
<accession>A0A841R4M5</accession>
<dbReference type="Gene3D" id="3.30.2350.10">
    <property type="entry name" value="Pseudouridine synthase"/>
    <property type="match status" value="1"/>
</dbReference>
<evidence type="ECO:0000313" key="8">
    <source>
        <dbReference type="Proteomes" id="UP000587760"/>
    </source>
</evidence>
<keyword evidence="4 5" id="KW-0413">Isomerase</keyword>
<feature type="domain" description="Pseudouridine synthase II N-terminal" evidence="6">
    <location>
        <begin position="27"/>
        <end position="173"/>
    </location>
</feature>
<dbReference type="PANTHER" id="PTHR13767:SF2">
    <property type="entry name" value="PSEUDOURIDYLATE SYNTHASE TRUB1"/>
    <property type="match status" value="1"/>
</dbReference>
<evidence type="ECO:0000256" key="2">
    <source>
        <dbReference type="ARBA" id="ARBA00005642"/>
    </source>
</evidence>
<dbReference type="EC" id="5.4.99.25" evidence="5"/>
<name>A0A841R4M5_9SPIO</name>
<protein>
    <recommendedName>
        <fullName evidence="5">tRNA pseudouridine synthase B</fullName>
        <ecNumber evidence="5">5.4.99.25</ecNumber>
    </recommendedName>
    <alternativeName>
        <fullName evidence="5">tRNA pseudouridine(55) synthase</fullName>
        <shortName evidence="5">Psi55 synthase</shortName>
    </alternativeName>
    <alternativeName>
        <fullName evidence="5">tRNA pseudouridylate synthase</fullName>
    </alternativeName>
    <alternativeName>
        <fullName evidence="5">tRNA-uridine isomerase</fullName>
    </alternativeName>
</protein>
<dbReference type="InterPro" id="IPR014780">
    <property type="entry name" value="tRNA_psdUridine_synth_TruB"/>
</dbReference>
<comment type="similarity">
    <text evidence="2 5">Belongs to the pseudouridine synthase TruB family. Type 1 subfamily.</text>
</comment>
<dbReference type="NCBIfam" id="TIGR00431">
    <property type="entry name" value="TruB"/>
    <property type="match status" value="1"/>
</dbReference>
<evidence type="ECO:0000256" key="4">
    <source>
        <dbReference type="ARBA" id="ARBA00023235"/>
    </source>
</evidence>
<reference evidence="7 8" key="1">
    <citation type="submission" date="2020-08" db="EMBL/GenBank/DDBJ databases">
        <title>Genomic Encyclopedia of Type Strains, Phase IV (KMG-IV): sequencing the most valuable type-strain genomes for metagenomic binning, comparative biology and taxonomic classification.</title>
        <authorList>
            <person name="Goeker M."/>
        </authorList>
    </citation>
    <scope>NUCLEOTIDE SEQUENCE [LARGE SCALE GENOMIC DNA]</scope>
    <source>
        <strain evidence="7 8">DSM 2461</strain>
    </source>
</reference>
<dbReference type="AlphaFoldDB" id="A0A841R4M5"/>